<dbReference type="EMBL" id="BX548175">
    <property type="protein sequence ID" value="CAE22199.1"/>
    <property type="molecule type" value="Genomic_DNA"/>
</dbReference>
<dbReference type="Proteomes" id="UP000001423">
    <property type="component" value="Chromosome"/>
</dbReference>
<dbReference type="KEGG" id="pmt:PMT_2025"/>
<evidence type="ECO:0000313" key="2">
    <source>
        <dbReference type="Proteomes" id="UP000001423"/>
    </source>
</evidence>
<protein>
    <submittedName>
        <fullName evidence="1">Possible Fungal Zn(2)-Cys(6) binuclear cluster</fullName>
    </submittedName>
</protein>
<dbReference type="AlphaFoldDB" id="Q7TUL3"/>
<organism evidence="1 2">
    <name type="scientific">Prochlorococcus marinus (strain MIT 9313)</name>
    <dbReference type="NCBI Taxonomy" id="74547"/>
    <lineage>
        <taxon>Bacteria</taxon>
        <taxon>Bacillati</taxon>
        <taxon>Cyanobacteriota</taxon>
        <taxon>Cyanophyceae</taxon>
        <taxon>Synechococcales</taxon>
        <taxon>Prochlorococcaceae</taxon>
        <taxon>Prochlorococcus</taxon>
    </lineage>
</organism>
<accession>Q7TUL3</accession>
<evidence type="ECO:0000313" key="1">
    <source>
        <dbReference type="EMBL" id="CAE22199.1"/>
    </source>
</evidence>
<name>Q7TUL3_PROMM</name>
<sequence length="88" mass="9961">MCSVTNSLSRSQCWRSACLQPSITKSRCFFPDCSCCVSRRVARQDFVAESVWLFAIQLACTKRPVNRLIDVAFVSASYWAQDDQMING</sequence>
<reference evidence="1 2" key="1">
    <citation type="journal article" date="2003" name="Nature">
        <title>Genome divergence in two Prochlorococcus ecotypes reflects oceanic niche differentiation.</title>
        <authorList>
            <person name="Rocap G."/>
            <person name="Larimer F.W."/>
            <person name="Lamerdin J.E."/>
            <person name="Malfatti S."/>
            <person name="Chain P."/>
            <person name="Ahlgren N.A."/>
            <person name="Arellano A."/>
            <person name="Coleman M."/>
            <person name="Hauser L."/>
            <person name="Hess W.R."/>
            <person name="Johnson Z.I."/>
            <person name="Land M.L."/>
            <person name="Lindell D."/>
            <person name="Post A.F."/>
            <person name="Regala W."/>
            <person name="Shah M."/>
            <person name="Shaw S.L."/>
            <person name="Steglich C."/>
            <person name="Sullivan M.B."/>
            <person name="Ting C.S."/>
            <person name="Tolonen A."/>
            <person name="Webb E.A."/>
            <person name="Zinser E.R."/>
            <person name="Chisholm S.W."/>
        </authorList>
    </citation>
    <scope>NUCLEOTIDE SEQUENCE [LARGE SCALE GENOMIC DNA]</scope>
    <source>
        <strain evidence="2">MIT 9313</strain>
    </source>
</reference>
<gene>
    <name evidence="1" type="ordered locus">PMT_2025</name>
</gene>
<dbReference type="HOGENOM" id="CLU_189949_0_0_3"/>
<proteinExistence type="predicted"/>
<keyword evidence="2" id="KW-1185">Reference proteome</keyword>